<dbReference type="InParanoid" id="A0A2P5CEB9"/>
<dbReference type="OrthoDB" id="10560251at2759"/>
<dbReference type="EMBL" id="JXTC01000376">
    <property type="protein sequence ID" value="PON59357.1"/>
    <property type="molecule type" value="Genomic_DNA"/>
</dbReference>
<dbReference type="Proteomes" id="UP000237000">
    <property type="component" value="Unassembled WGS sequence"/>
</dbReference>
<evidence type="ECO:0000313" key="2">
    <source>
        <dbReference type="EMBL" id="PON59357.1"/>
    </source>
</evidence>
<evidence type="ECO:0000256" key="1">
    <source>
        <dbReference type="SAM" id="Phobius"/>
    </source>
</evidence>
<proteinExistence type="predicted"/>
<protein>
    <submittedName>
        <fullName evidence="2">Uncharacterized protein</fullName>
    </submittedName>
</protein>
<evidence type="ECO:0000313" key="3">
    <source>
        <dbReference type="Proteomes" id="UP000237000"/>
    </source>
</evidence>
<accession>A0A2P5CEB9</accession>
<keyword evidence="1" id="KW-0472">Membrane</keyword>
<feature type="transmembrane region" description="Helical" evidence="1">
    <location>
        <begin position="89"/>
        <end position="106"/>
    </location>
</feature>
<dbReference type="AlphaFoldDB" id="A0A2P5CEB9"/>
<comment type="caution">
    <text evidence="2">The sequence shown here is derived from an EMBL/GenBank/DDBJ whole genome shotgun (WGS) entry which is preliminary data.</text>
</comment>
<sequence length="107" mass="12625">MSTKQCHNCRYIRFEGYWGSQACSSRSKWRLYSLQHSLAYITHYIYRHDHVTLHSQSYLRWLQIRVALLAGKRQKWLAIYGFKASLDRAALAAALILSSLIGLWWFS</sequence>
<name>A0A2P5CEB9_TREOI</name>
<keyword evidence="1" id="KW-0812">Transmembrane</keyword>
<reference evidence="3" key="1">
    <citation type="submission" date="2016-06" db="EMBL/GenBank/DDBJ databases">
        <title>Parallel loss of symbiosis genes in relatives of nitrogen-fixing non-legume Parasponia.</title>
        <authorList>
            <person name="Van Velzen R."/>
            <person name="Holmer R."/>
            <person name="Bu F."/>
            <person name="Rutten L."/>
            <person name="Van Zeijl A."/>
            <person name="Liu W."/>
            <person name="Santuari L."/>
            <person name="Cao Q."/>
            <person name="Sharma T."/>
            <person name="Shen D."/>
            <person name="Roswanjaya Y."/>
            <person name="Wardhani T."/>
            <person name="Kalhor M.S."/>
            <person name="Jansen J."/>
            <person name="Van den Hoogen J."/>
            <person name="Gungor B."/>
            <person name="Hartog M."/>
            <person name="Hontelez J."/>
            <person name="Verver J."/>
            <person name="Yang W.-C."/>
            <person name="Schijlen E."/>
            <person name="Repin R."/>
            <person name="Schilthuizen M."/>
            <person name="Schranz E."/>
            <person name="Heidstra R."/>
            <person name="Miyata K."/>
            <person name="Fedorova E."/>
            <person name="Kohlen W."/>
            <person name="Bisseling T."/>
            <person name="Smit S."/>
            <person name="Geurts R."/>
        </authorList>
    </citation>
    <scope>NUCLEOTIDE SEQUENCE [LARGE SCALE GENOMIC DNA]</scope>
    <source>
        <strain evidence="3">cv. RG33-2</strain>
    </source>
</reference>
<keyword evidence="1" id="KW-1133">Transmembrane helix</keyword>
<gene>
    <name evidence="2" type="ORF">TorRG33x02_288410</name>
</gene>
<keyword evidence="3" id="KW-1185">Reference proteome</keyword>
<organism evidence="2 3">
    <name type="scientific">Trema orientale</name>
    <name type="common">Charcoal tree</name>
    <name type="synonym">Celtis orientalis</name>
    <dbReference type="NCBI Taxonomy" id="63057"/>
    <lineage>
        <taxon>Eukaryota</taxon>
        <taxon>Viridiplantae</taxon>
        <taxon>Streptophyta</taxon>
        <taxon>Embryophyta</taxon>
        <taxon>Tracheophyta</taxon>
        <taxon>Spermatophyta</taxon>
        <taxon>Magnoliopsida</taxon>
        <taxon>eudicotyledons</taxon>
        <taxon>Gunneridae</taxon>
        <taxon>Pentapetalae</taxon>
        <taxon>rosids</taxon>
        <taxon>fabids</taxon>
        <taxon>Rosales</taxon>
        <taxon>Cannabaceae</taxon>
        <taxon>Trema</taxon>
    </lineage>
</organism>